<comment type="similarity">
    <text evidence="2">Belongs to the ABC transporter superfamily. ABCC family. Conjugate transporter (TC 3.A.1.208) subfamily.</text>
</comment>
<evidence type="ECO:0000256" key="2">
    <source>
        <dbReference type="ARBA" id="ARBA00009726"/>
    </source>
</evidence>
<feature type="domain" description="ABC transporter" evidence="12">
    <location>
        <begin position="482"/>
        <end position="704"/>
    </location>
</feature>
<evidence type="ECO:0000256" key="10">
    <source>
        <dbReference type="SAM" id="MobiDB-lite"/>
    </source>
</evidence>
<keyword evidence="8 11" id="KW-1133">Transmembrane helix</keyword>
<evidence type="ECO:0000256" key="5">
    <source>
        <dbReference type="ARBA" id="ARBA00022737"/>
    </source>
</evidence>
<gene>
    <name evidence="14" type="ORF">CYY_005663</name>
</gene>
<evidence type="ECO:0000256" key="4">
    <source>
        <dbReference type="ARBA" id="ARBA00022692"/>
    </source>
</evidence>
<dbReference type="InterPro" id="IPR036640">
    <property type="entry name" value="ABC1_TM_sf"/>
</dbReference>
<dbReference type="EMBL" id="AJWJ01000232">
    <property type="protein sequence ID" value="KAF2073017.1"/>
    <property type="molecule type" value="Genomic_DNA"/>
</dbReference>
<dbReference type="SMART" id="SM00382">
    <property type="entry name" value="AAA"/>
    <property type="match status" value="2"/>
</dbReference>
<sequence length="1346" mass="151965">MQSFGLGVAKYLRLVDTEDQDPADTFRQPCPEQNASIYSKITFQWIQKLLFKGYFNGPLQLEDVSDLPEVVKVSNSFKNIRNLDFNSKYSLLKYIYIHYALKHRFVIFIKLISLLFSIVTPLVLKLFLYYVTIPDRNIFVGWGICFALFISAMILNVSLQQAYWHGMKLCLQVRGALISLIFKKMLLLNNTSRRKYKVGTIINLISVDSDSFQNYFWNNYIDIVIFPIQIFLLIVLLCVIVGPAGLIGFVVMGLSLPLSTYASRTMSKYLRASYVVNDERVHLISELIGGIRFLKQCAWETVFTEKIEEARARQLEILFKRILYWILNQVIVQSTGALVLLATFSVYILLGHQLTASVAFTSLTIFLNLRKSMEMLPVAVQRLLGLLPSSIRLQEFFGSSEVQHPPFSLLDDHNDQDNDGFFTSRRHGETTSGEVRITSGVFDWNDGVGIEEDEEQQDNSSPSIINDNQIEMENIDDGSQMIMLDSAPTLAESQVQTAVLQNVNFTAPNGKLTVICGQVGCGKTSLISALIGEIYRVNGTVSTPKSISFTSQQAFLVSATLRENILFGKPYDKERYAKVIYACSLNTDLLQLPAKDLTEIGERGINLSGGQKQRISLARALYSDAECFILDEPLSAVDPEVGKHLFDHCIQGMMQGKTRILVTHQLQFIPSADHIVVIQDGNLIQGTYSELQQLGIDFESIMKTKKLNIEPEDKSLTMDDSASPDKSQKKEISIESIISDETNPSLIEKSKLLVKEDRNKGSVKISLYKDYIQSGGPFWFFCIGVIGLFLVSQVIMQASEYWISMWTSRSIQPDPGDRYYVTIYLIFVTGFMLLLSLRYFILSRYTFNASSKLHNTLLDSVTYAPCHFFDTNPSGRIINRFSKDVADIDNNLMETFSDFLYFSSSVLVALVTMIFLNPFIILPFILLSMVYVVVQRIYVASSRELKRMESISRSPVFNTVSECYNGLTTIRAFGEQKRFINDFQTSLSINIRLIYYSYAIHRWIGTRMEMLASAIVFFSSILTLYNSSSTAGTSGLAVTAALGMTGFLNRSIRNFTELELRMNSVERIKKYIETPREGAEDDPNFEPLFVDPSWPKTGCIEYKNVEIRYRPHLDPSLADISFTINGNEKIGIVGRTGAGKSTIGVSLLRMVEATKGSISIDGVDISKIRLYDLRSRLGIIPQDPFIFSGSIRMNLDPYEEYTDQEIWEALEKVQLKTMVQGLPLKMDSLVSENGEGLSVGQKQLLCLSRALLRNSKIVLMDEATASLDYQTDYIIKQTVKNNFQNSTVLTIAHRLDTIIDSDKILVIDKGQMVEFDSPQNLVNNPNSRFAQIVNAQTSFLYNTSSS</sequence>
<dbReference type="InterPro" id="IPR011527">
    <property type="entry name" value="ABC1_TM_dom"/>
</dbReference>
<dbReference type="GO" id="GO:0016887">
    <property type="term" value="F:ATP hydrolysis activity"/>
    <property type="evidence" value="ECO:0007669"/>
    <property type="project" value="InterPro"/>
</dbReference>
<dbReference type="InterPro" id="IPR003593">
    <property type="entry name" value="AAA+_ATPase"/>
</dbReference>
<keyword evidence="6" id="KW-0547">Nucleotide-binding</keyword>
<keyword evidence="5" id="KW-0677">Repeat</keyword>
<evidence type="ECO:0000256" key="6">
    <source>
        <dbReference type="ARBA" id="ARBA00022741"/>
    </source>
</evidence>
<keyword evidence="4 11" id="KW-0812">Transmembrane</keyword>
<evidence type="ECO:0000313" key="15">
    <source>
        <dbReference type="Proteomes" id="UP000695562"/>
    </source>
</evidence>
<dbReference type="PANTHER" id="PTHR24223">
    <property type="entry name" value="ATP-BINDING CASSETTE SUB-FAMILY C"/>
    <property type="match status" value="1"/>
</dbReference>
<dbReference type="CDD" id="cd18579">
    <property type="entry name" value="ABC_6TM_ABCC_D1"/>
    <property type="match status" value="1"/>
</dbReference>
<dbReference type="InterPro" id="IPR003439">
    <property type="entry name" value="ABC_transporter-like_ATP-bd"/>
</dbReference>
<protein>
    <recommendedName>
        <fullName evidence="16">ABC transporter C family protein</fullName>
    </recommendedName>
</protein>
<dbReference type="PANTHER" id="PTHR24223:SF172">
    <property type="entry name" value="ABC TRANSPORTER C FAMILY MEMBER 1-RELATED"/>
    <property type="match status" value="1"/>
</dbReference>
<comment type="caution">
    <text evidence="14">The sequence shown here is derived from an EMBL/GenBank/DDBJ whole genome shotgun (WGS) entry which is preliminary data.</text>
</comment>
<dbReference type="InterPro" id="IPR017871">
    <property type="entry name" value="ABC_transporter-like_CS"/>
</dbReference>
<dbReference type="SUPFAM" id="SSF90123">
    <property type="entry name" value="ABC transporter transmembrane region"/>
    <property type="match status" value="2"/>
</dbReference>
<dbReference type="FunFam" id="3.40.50.300:FF:002822">
    <property type="entry name" value="ABC transporter C family member 7"/>
    <property type="match status" value="1"/>
</dbReference>
<comment type="subcellular location">
    <subcellularLocation>
        <location evidence="1">Membrane</location>
        <topology evidence="1">Multi-pass membrane protein</topology>
    </subcellularLocation>
</comment>
<dbReference type="Gene3D" id="3.40.50.300">
    <property type="entry name" value="P-loop containing nucleotide triphosphate hydrolases"/>
    <property type="match status" value="2"/>
</dbReference>
<dbReference type="CDD" id="cd03244">
    <property type="entry name" value="ABCC_MRP_domain2"/>
    <property type="match status" value="1"/>
</dbReference>
<keyword evidence="3" id="KW-0813">Transport</keyword>
<dbReference type="GO" id="GO:0016020">
    <property type="term" value="C:membrane"/>
    <property type="evidence" value="ECO:0007669"/>
    <property type="project" value="UniProtKB-SubCell"/>
</dbReference>
<dbReference type="Pfam" id="PF00664">
    <property type="entry name" value="ABC_membrane"/>
    <property type="match status" value="2"/>
</dbReference>
<feature type="transmembrane region" description="Helical" evidence="11">
    <location>
        <begin position="322"/>
        <end position="344"/>
    </location>
</feature>
<organism evidence="14 15">
    <name type="scientific">Polysphondylium violaceum</name>
    <dbReference type="NCBI Taxonomy" id="133409"/>
    <lineage>
        <taxon>Eukaryota</taxon>
        <taxon>Amoebozoa</taxon>
        <taxon>Evosea</taxon>
        <taxon>Eumycetozoa</taxon>
        <taxon>Dictyostelia</taxon>
        <taxon>Dictyosteliales</taxon>
        <taxon>Dictyosteliaceae</taxon>
        <taxon>Polysphondylium</taxon>
    </lineage>
</organism>
<feature type="transmembrane region" description="Helical" evidence="11">
    <location>
        <begin position="138"/>
        <end position="157"/>
    </location>
</feature>
<dbReference type="OrthoDB" id="29192at2759"/>
<keyword evidence="9 11" id="KW-0472">Membrane</keyword>
<dbReference type="InterPro" id="IPR044746">
    <property type="entry name" value="ABCC_6TM_D1"/>
</dbReference>
<name>A0A8J4PT55_9MYCE</name>
<evidence type="ECO:0000259" key="13">
    <source>
        <dbReference type="PROSITE" id="PS50929"/>
    </source>
</evidence>
<accession>A0A8J4PT55</accession>
<feature type="transmembrane region" description="Helical" evidence="11">
    <location>
        <begin position="1010"/>
        <end position="1028"/>
    </location>
</feature>
<dbReference type="CDD" id="cd03250">
    <property type="entry name" value="ABCC_MRP_domain1"/>
    <property type="match status" value="1"/>
</dbReference>
<dbReference type="InterPro" id="IPR027417">
    <property type="entry name" value="P-loop_NTPase"/>
</dbReference>
<feature type="region of interest" description="Disordered" evidence="10">
    <location>
        <begin position="713"/>
        <end position="734"/>
    </location>
</feature>
<feature type="transmembrane region" description="Helical" evidence="11">
    <location>
        <begin position="921"/>
        <end position="939"/>
    </location>
</feature>
<dbReference type="Gene3D" id="1.20.1560.10">
    <property type="entry name" value="ABC transporter type 1, transmembrane domain"/>
    <property type="match status" value="2"/>
</dbReference>
<keyword evidence="7" id="KW-0067">ATP-binding</keyword>
<evidence type="ECO:0000256" key="11">
    <source>
        <dbReference type="SAM" id="Phobius"/>
    </source>
</evidence>
<dbReference type="PROSITE" id="PS50929">
    <property type="entry name" value="ABC_TM1F"/>
    <property type="match status" value="2"/>
</dbReference>
<evidence type="ECO:0000259" key="12">
    <source>
        <dbReference type="PROSITE" id="PS50893"/>
    </source>
</evidence>
<feature type="domain" description="ABC transmembrane type-1" evidence="13">
    <location>
        <begin position="783"/>
        <end position="1060"/>
    </location>
</feature>
<evidence type="ECO:0008006" key="16">
    <source>
        <dbReference type="Google" id="ProtNLM"/>
    </source>
</evidence>
<proteinExistence type="inferred from homology"/>
<evidence type="ECO:0000256" key="9">
    <source>
        <dbReference type="ARBA" id="ARBA00023136"/>
    </source>
</evidence>
<feature type="domain" description="ABC transmembrane type-1" evidence="13">
    <location>
        <begin position="105"/>
        <end position="385"/>
    </location>
</feature>
<dbReference type="Proteomes" id="UP000695562">
    <property type="component" value="Unassembled WGS sequence"/>
</dbReference>
<evidence type="ECO:0000256" key="1">
    <source>
        <dbReference type="ARBA" id="ARBA00004141"/>
    </source>
</evidence>
<feature type="transmembrane region" description="Helical" evidence="11">
    <location>
        <begin position="223"/>
        <end position="256"/>
    </location>
</feature>
<dbReference type="InterPro" id="IPR050173">
    <property type="entry name" value="ABC_transporter_C-like"/>
</dbReference>
<feature type="transmembrane region" description="Helical" evidence="11">
    <location>
        <begin position="1034"/>
        <end position="1052"/>
    </location>
</feature>
<dbReference type="SUPFAM" id="SSF52540">
    <property type="entry name" value="P-loop containing nucleoside triphosphate hydrolases"/>
    <property type="match status" value="2"/>
</dbReference>
<evidence type="ECO:0000256" key="3">
    <source>
        <dbReference type="ARBA" id="ARBA00022448"/>
    </source>
</evidence>
<keyword evidence="15" id="KW-1185">Reference proteome</keyword>
<dbReference type="InterPro" id="IPR044726">
    <property type="entry name" value="ABCC_6TM_D2"/>
</dbReference>
<feature type="transmembrane region" description="Helical" evidence="11">
    <location>
        <begin position="819"/>
        <end position="841"/>
    </location>
</feature>
<dbReference type="CDD" id="cd18580">
    <property type="entry name" value="ABC_6TM_ABCC_D2"/>
    <property type="match status" value="1"/>
</dbReference>
<dbReference type="GO" id="GO:0030587">
    <property type="term" value="P:sorocarp development"/>
    <property type="evidence" value="ECO:0007669"/>
    <property type="project" value="UniProtKB-ARBA"/>
</dbReference>
<dbReference type="PROSITE" id="PS00211">
    <property type="entry name" value="ABC_TRANSPORTER_1"/>
    <property type="match status" value="2"/>
</dbReference>
<dbReference type="PROSITE" id="PS50893">
    <property type="entry name" value="ABC_TRANSPORTER_2"/>
    <property type="match status" value="2"/>
</dbReference>
<dbReference type="Pfam" id="PF00005">
    <property type="entry name" value="ABC_tran"/>
    <property type="match status" value="2"/>
</dbReference>
<evidence type="ECO:0000256" key="8">
    <source>
        <dbReference type="ARBA" id="ARBA00022989"/>
    </source>
</evidence>
<evidence type="ECO:0000256" key="7">
    <source>
        <dbReference type="ARBA" id="ARBA00022840"/>
    </source>
</evidence>
<dbReference type="FunFam" id="1.20.1560.10:FF:000010">
    <property type="entry name" value="Multidrug resistance-associated ABC transporter"/>
    <property type="match status" value="1"/>
</dbReference>
<feature type="transmembrane region" description="Helical" evidence="11">
    <location>
        <begin position="105"/>
        <end position="132"/>
    </location>
</feature>
<dbReference type="FunFam" id="3.40.50.300:FF:000610">
    <property type="entry name" value="Multidrug resistance-associated ABC transporter"/>
    <property type="match status" value="1"/>
</dbReference>
<feature type="transmembrane region" description="Helical" evidence="11">
    <location>
        <begin position="899"/>
        <end position="915"/>
    </location>
</feature>
<evidence type="ECO:0000313" key="14">
    <source>
        <dbReference type="EMBL" id="KAF2073017.1"/>
    </source>
</evidence>
<reference evidence="14" key="1">
    <citation type="submission" date="2020-01" db="EMBL/GenBank/DDBJ databases">
        <title>Development of genomics and gene disruption for Polysphondylium violaceum indicates a role for the polyketide synthase stlB in stalk morphogenesis.</title>
        <authorList>
            <person name="Narita B."/>
            <person name="Kawabe Y."/>
            <person name="Kin K."/>
            <person name="Saito T."/>
            <person name="Gibbs R."/>
            <person name="Kuspa A."/>
            <person name="Muzny D."/>
            <person name="Queller D."/>
            <person name="Richards S."/>
            <person name="Strassman J."/>
            <person name="Sucgang R."/>
            <person name="Worley K."/>
            <person name="Schaap P."/>
        </authorList>
    </citation>
    <scope>NUCLEOTIDE SEQUENCE</scope>
    <source>
        <strain evidence="14">QSvi11</strain>
    </source>
</reference>
<feature type="domain" description="ABC transporter" evidence="12">
    <location>
        <begin position="1100"/>
        <end position="1334"/>
    </location>
</feature>
<dbReference type="GO" id="GO:0140359">
    <property type="term" value="F:ABC-type transporter activity"/>
    <property type="evidence" value="ECO:0007669"/>
    <property type="project" value="InterPro"/>
</dbReference>
<dbReference type="GO" id="GO:0005524">
    <property type="term" value="F:ATP binding"/>
    <property type="evidence" value="ECO:0007669"/>
    <property type="project" value="UniProtKB-KW"/>
</dbReference>
<feature type="transmembrane region" description="Helical" evidence="11">
    <location>
        <begin position="778"/>
        <end position="799"/>
    </location>
</feature>